<name>A0A150XAS3_9BACT</name>
<dbReference type="AlphaFoldDB" id="A0A150XAS3"/>
<organism evidence="1 2">
    <name type="scientific">Roseivirga spongicola</name>
    <dbReference type="NCBI Taxonomy" id="333140"/>
    <lineage>
        <taxon>Bacteria</taxon>
        <taxon>Pseudomonadati</taxon>
        <taxon>Bacteroidota</taxon>
        <taxon>Cytophagia</taxon>
        <taxon>Cytophagales</taxon>
        <taxon>Roseivirgaceae</taxon>
        <taxon>Roseivirga</taxon>
    </lineage>
</organism>
<reference evidence="1 2" key="1">
    <citation type="submission" date="2016-01" db="EMBL/GenBank/DDBJ databases">
        <title>Genome sequencing of Roseivirga spongicola UST030701-084.</title>
        <authorList>
            <person name="Selvaratnam C."/>
            <person name="Thevarajoo S."/>
            <person name="Goh K.M."/>
            <person name="Ee R."/>
            <person name="Chan K.-G."/>
            <person name="Chong C.S."/>
        </authorList>
    </citation>
    <scope>NUCLEOTIDE SEQUENCE [LARGE SCALE GENOMIC DNA]</scope>
    <source>
        <strain evidence="1 2">UST030701-084</strain>
    </source>
</reference>
<dbReference type="STRING" id="333140.AWW68_08030"/>
<proteinExistence type="predicted"/>
<protein>
    <submittedName>
        <fullName evidence="1">Uncharacterized protein</fullName>
    </submittedName>
</protein>
<dbReference type="EMBL" id="LRPC01000012">
    <property type="protein sequence ID" value="KYG75774.1"/>
    <property type="molecule type" value="Genomic_DNA"/>
</dbReference>
<dbReference type="Proteomes" id="UP000075606">
    <property type="component" value="Unassembled WGS sequence"/>
</dbReference>
<comment type="caution">
    <text evidence="1">The sequence shown here is derived from an EMBL/GenBank/DDBJ whole genome shotgun (WGS) entry which is preliminary data.</text>
</comment>
<accession>A0A150XAS3</accession>
<evidence type="ECO:0000313" key="2">
    <source>
        <dbReference type="Proteomes" id="UP000075606"/>
    </source>
</evidence>
<sequence length="80" mass="8987">MSIRLASNCSHCESLSTENMCSVHKLKVNENYTCDRFSLIFKLDLDRDCNNCLRNNTDSCAHPQKAAEGMLCSSWAPQAD</sequence>
<keyword evidence="2" id="KW-1185">Reference proteome</keyword>
<gene>
    <name evidence="1" type="ORF">AWW68_08030</name>
</gene>
<evidence type="ECO:0000313" key="1">
    <source>
        <dbReference type="EMBL" id="KYG75774.1"/>
    </source>
</evidence>